<dbReference type="AlphaFoldDB" id="A0A4Y8D4U8"/>
<evidence type="ECO:0000313" key="1">
    <source>
        <dbReference type="EMBL" id="TEY69058.1"/>
    </source>
</evidence>
<dbReference type="Proteomes" id="UP000297299">
    <property type="component" value="Unassembled WGS sequence"/>
</dbReference>
<sequence length="63" mass="6578">MSSPSNLIPETSYGRLLFFAGGECMAIGGGEVGFDGDGRKCGSKGEQDSIVPYSLFLKNTTAL</sequence>
<gene>
    <name evidence="1" type="ORF">BOTCAL_0117g00060</name>
</gene>
<proteinExistence type="predicted"/>
<protein>
    <submittedName>
        <fullName evidence="1">Uncharacterized protein</fullName>
    </submittedName>
</protein>
<keyword evidence="2" id="KW-1185">Reference proteome</keyword>
<reference evidence="1 2" key="1">
    <citation type="submission" date="2017-11" db="EMBL/GenBank/DDBJ databases">
        <title>Comparative genomics of Botrytis spp.</title>
        <authorList>
            <person name="Valero-Jimenez C.A."/>
            <person name="Tapia P."/>
            <person name="Veloso J."/>
            <person name="Silva-Moreno E."/>
            <person name="Staats M."/>
            <person name="Valdes J.H."/>
            <person name="Van Kan J.A.L."/>
        </authorList>
    </citation>
    <scope>NUCLEOTIDE SEQUENCE [LARGE SCALE GENOMIC DNA]</scope>
    <source>
        <strain evidence="1 2">MUCL2830</strain>
    </source>
</reference>
<dbReference type="EMBL" id="PHWZ01000117">
    <property type="protein sequence ID" value="TEY69058.1"/>
    <property type="molecule type" value="Genomic_DNA"/>
</dbReference>
<organism evidence="1 2">
    <name type="scientific">Botryotinia calthae</name>
    <dbReference type="NCBI Taxonomy" id="38488"/>
    <lineage>
        <taxon>Eukaryota</taxon>
        <taxon>Fungi</taxon>
        <taxon>Dikarya</taxon>
        <taxon>Ascomycota</taxon>
        <taxon>Pezizomycotina</taxon>
        <taxon>Leotiomycetes</taxon>
        <taxon>Helotiales</taxon>
        <taxon>Sclerotiniaceae</taxon>
        <taxon>Botryotinia</taxon>
    </lineage>
</organism>
<accession>A0A4Y8D4U8</accession>
<evidence type="ECO:0000313" key="2">
    <source>
        <dbReference type="Proteomes" id="UP000297299"/>
    </source>
</evidence>
<comment type="caution">
    <text evidence="1">The sequence shown here is derived from an EMBL/GenBank/DDBJ whole genome shotgun (WGS) entry which is preliminary data.</text>
</comment>
<name>A0A4Y8D4U8_9HELO</name>